<keyword evidence="1" id="KW-0121">Carboxypeptidase</keyword>
<dbReference type="RefSeq" id="WP_425307999.1">
    <property type="nucleotide sequence ID" value="NZ_CP154795.1"/>
</dbReference>
<comment type="catalytic activity">
    <reaction evidence="7">
        <text>Preferential cleavage: (Ac)2-L-Lys-D-Ala-|-D-Ala. Also transpeptidation of peptidyl-alanyl moieties that are N-acyl substituents of D-alanine.</text>
        <dbReference type="EC" id="3.4.16.4"/>
    </reaction>
</comment>
<keyword evidence="5" id="KW-0378">Hydrolase</keyword>
<dbReference type="Pfam" id="PF00905">
    <property type="entry name" value="Transpeptidase"/>
    <property type="match status" value="1"/>
</dbReference>
<accession>A0ABZ3FKJ6</accession>
<dbReference type="InterPro" id="IPR036950">
    <property type="entry name" value="PBP_transglycosylase"/>
</dbReference>
<dbReference type="InterPro" id="IPR012338">
    <property type="entry name" value="Beta-lactam/transpept-like"/>
</dbReference>
<evidence type="ECO:0000313" key="13">
    <source>
        <dbReference type="Proteomes" id="UP001442841"/>
    </source>
</evidence>
<dbReference type="InterPro" id="IPR005543">
    <property type="entry name" value="PASTA_dom"/>
</dbReference>
<dbReference type="InterPro" id="IPR001460">
    <property type="entry name" value="PCN-bd_Tpept"/>
</dbReference>
<dbReference type="CDD" id="cd06577">
    <property type="entry name" value="PASTA_pknB"/>
    <property type="match status" value="1"/>
</dbReference>
<dbReference type="Gene3D" id="3.30.10.20">
    <property type="match status" value="1"/>
</dbReference>
<dbReference type="PANTHER" id="PTHR32282:SF33">
    <property type="entry name" value="PEPTIDOGLYCAN GLYCOSYLTRANSFERASE"/>
    <property type="match status" value="1"/>
</dbReference>
<name>A0ABZ3FKJ6_9ACTN</name>
<evidence type="ECO:0000256" key="9">
    <source>
        <dbReference type="SAM" id="MobiDB-lite"/>
    </source>
</evidence>
<gene>
    <name evidence="12" type="ORF">AADG42_04360</name>
</gene>
<keyword evidence="10" id="KW-0472">Membrane</keyword>
<keyword evidence="13" id="KW-1185">Reference proteome</keyword>
<dbReference type="InterPro" id="IPR050396">
    <property type="entry name" value="Glycosyltr_51/Transpeptidase"/>
</dbReference>
<evidence type="ECO:0000259" key="11">
    <source>
        <dbReference type="PROSITE" id="PS51178"/>
    </source>
</evidence>
<protein>
    <submittedName>
        <fullName evidence="12">Transglycosylase domain-containing protein</fullName>
    </submittedName>
</protein>
<evidence type="ECO:0000256" key="7">
    <source>
        <dbReference type="ARBA" id="ARBA00034000"/>
    </source>
</evidence>
<dbReference type="InterPro" id="IPR023346">
    <property type="entry name" value="Lysozyme-like_dom_sf"/>
</dbReference>
<evidence type="ECO:0000256" key="10">
    <source>
        <dbReference type="SAM" id="Phobius"/>
    </source>
</evidence>
<keyword evidence="6" id="KW-0511">Multifunctional enzyme</keyword>
<evidence type="ECO:0000256" key="8">
    <source>
        <dbReference type="ARBA" id="ARBA00049902"/>
    </source>
</evidence>
<keyword evidence="10" id="KW-0812">Transmembrane</keyword>
<dbReference type="Gene3D" id="1.10.3810.10">
    <property type="entry name" value="Biosynthetic peptidoglycan transglycosylase-like"/>
    <property type="match status" value="1"/>
</dbReference>
<keyword evidence="2" id="KW-0645">Protease</keyword>
<sequence length="845" mass="90039">MAKSPAQAGTTVYRALMFVVVSIFAGVLVAGLFIPFAGMAGAATKAVSSGMEHIPAELETPPQSERSRVLLANGEVLATFWEENRIYVPLAEMNPNMAKAQIAIEDHRFYEHGALDVRATLRALVRNTSGSGGTQGGSSLTQQYVKMVQIESAKISGDDAGIKKAQERTMSRKIQELRFAIALEKRLTKDEILERYLNIAYYGDGAYGVQSAAHHYFNTSAKDLTLDQAALLAGLVQNPTATDPIRNTVIALDRRNVVLNRMAELQVITPEEANEAKKVGWDPGKVQRFPNGCVGTRYPFLCDYVKRSLEKMPALGNTPDERLNTLKRGGLTIETEIDPRTQDAAQASIDKVLDPKDPVISTMTMIQPGTGLILAMAQNRPVMGDNGAAGETYYNYAVGGSLSDNDMGGAEGYQAGSTFKPFAAAAALELGMSPSKSYNAAASMEFGGQRFKTCSGRERLVGDWTVKNSTGVNGQMDMYRAMAYSVNTYFVQLIRDAGGCETTKMAQKMGVKLGSKGDIVEEFNAKPSFVLGSAEITPLSLTEAYATFAARGKHCEPIVLKRIVDKDGREVPVPDANCRQVMEPEVADGMNSILQNVMSGTGRPATIPGGYPQAGKTGTIDANQAVWFTGYTPEVAGVAMIAIDKTHPFWENRSRPTLKGLRLPASRYYMSGSGGGDAGQDIYRPSMSAALQGKPKTKFNQISSQVRDGKQVSIPSVSGMSPERAKATLEDAGFTVGRTTRHASSPAGTYLGISQTGSAALGSTIYLVYSAGPQPRPQPTTAPPASRPPASQPPAGQPPASQPPAQQPPAQQPPAQQPPAQQPPGQGGQPPGQGDQPPGQQNPGG</sequence>
<dbReference type="Pfam" id="PF03793">
    <property type="entry name" value="PASTA"/>
    <property type="match status" value="1"/>
</dbReference>
<dbReference type="PROSITE" id="PS51178">
    <property type="entry name" value="PASTA"/>
    <property type="match status" value="1"/>
</dbReference>
<evidence type="ECO:0000256" key="3">
    <source>
        <dbReference type="ARBA" id="ARBA00022676"/>
    </source>
</evidence>
<dbReference type="InterPro" id="IPR001264">
    <property type="entry name" value="Glyco_trans_51"/>
</dbReference>
<dbReference type="SUPFAM" id="SSF53955">
    <property type="entry name" value="Lysozyme-like"/>
    <property type="match status" value="1"/>
</dbReference>
<evidence type="ECO:0000313" key="12">
    <source>
        <dbReference type="EMBL" id="XAN06571.1"/>
    </source>
</evidence>
<keyword evidence="10" id="KW-1133">Transmembrane helix</keyword>
<evidence type="ECO:0000256" key="5">
    <source>
        <dbReference type="ARBA" id="ARBA00022801"/>
    </source>
</evidence>
<dbReference type="PANTHER" id="PTHR32282">
    <property type="entry name" value="BINDING PROTEIN TRANSPEPTIDASE, PUTATIVE-RELATED"/>
    <property type="match status" value="1"/>
</dbReference>
<dbReference type="EMBL" id="CP154795">
    <property type="protein sequence ID" value="XAN06571.1"/>
    <property type="molecule type" value="Genomic_DNA"/>
</dbReference>
<feature type="region of interest" description="Disordered" evidence="9">
    <location>
        <begin position="770"/>
        <end position="845"/>
    </location>
</feature>
<evidence type="ECO:0000256" key="6">
    <source>
        <dbReference type="ARBA" id="ARBA00023268"/>
    </source>
</evidence>
<dbReference type="Pfam" id="PF00912">
    <property type="entry name" value="Transgly"/>
    <property type="match status" value="1"/>
</dbReference>
<feature type="transmembrane region" description="Helical" evidence="10">
    <location>
        <begin position="12"/>
        <end position="36"/>
    </location>
</feature>
<feature type="compositionally biased region" description="Pro residues" evidence="9">
    <location>
        <begin position="774"/>
        <end position="822"/>
    </location>
</feature>
<dbReference type="SUPFAM" id="SSF56601">
    <property type="entry name" value="beta-lactamase/transpeptidase-like"/>
    <property type="match status" value="1"/>
</dbReference>
<dbReference type="Proteomes" id="UP001442841">
    <property type="component" value="Chromosome"/>
</dbReference>
<reference evidence="12 13" key="1">
    <citation type="submission" date="2024-04" db="EMBL/GenBank/DDBJ databases">
        <title>Isolation of an actinomycete strain from pig manure.</title>
        <authorList>
            <person name="Gong T."/>
            <person name="Yu Z."/>
            <person name="An M."/>
            <person name="Wei C."/>
            <person name="Yang W."/>
            <person name="Liu L."/>
        </authorList>
    </citation>
    <scope>NUCLEOTIDE SEQUENCE [LARGE SCALE GENOMIC DNA]</scope>
    <source>
        <strain evidence="12 13">ZF39</strain>
    </source>
</reference>
<feature type="compositionally biased region" description="Low complexity" evidence="9">
    <location>
        <begin position="832"/>
        <end position="845"/>
    </location>
</feature>
<keyword evidence="4" id="KW-0808">Transferase</keyword>
<evidence type="ECO:0000256" key="1">
    <source>
        <dbReference type="ARBA" id="ARBA00022645"/>
    </source>
</evidence>
<evidence type="ECO:0000256" key="4">
    <source>
        <dbReference type="ARBA" id="ARBA00022679"/>
    </source>
</evidence>
<comment type="catalytic activity">
    <reaction evidence="8">
        <text>[GlcNAc-(1-&gt;4)-Mur2Ac(oyl-L-Ala-gamma-D-Glu-L-Lys-D-Ala-D-Ala)](n)-di-trans,octa-cis-undecaprenyl diphosphate + beta-D-GlcNAc-(1-&gt;4)-Mur2Ac(oyl-L-Ala-gamma-D-Glu-L-Lys-D-Ala-D-Ala)-di-trans,octa-cis-undecaprenyl diphosphate = [GlcNAc-(1-&gt;4)-Mur2Ac(oyl-L-Ala-gamma-D-Glu-L-Lys-D-Ala-D-Ala)](n+1)-di-trans,octa-cis-undecaprenyl diphosphate + di-trans,octa-cis-undecaprenyl diphosphate + H(+)</text>
        <dbReference type="Rhea" id="RHEA:23708"/>
        <dbReference type="Rhea" id="RHEA-COMP:9602"/>
        <dbReference type="Rhea" id="RHEA-COMP:9603"/>
        <dbReference type="ChEBI" id="CHEBI:15378"/>
        <dbReference type="ChEBI" id="CHEBI:58405"/>
        <dbReference type="ChEBI" id="CHEBI:60033"/>
        <dbReference type="ChEBI" id="CHEBI:78435"/>
        <dbReference type="EC" id="2.4.99.28"/>
    </reaction>
</comment>
<feature type="domain" description="PASTA" evidence="11">
    <location>
        <begin position="709"/>
        <end position="771"/>
    </location>
</feature>
<keyword evidence="3" id="KW-0328">Glycosyltransferase</keyword>
<organism evidence="12 13">
    <name type="scientific">Ammonicoccus fulvus</name>
    <dbReference type="NCBI Taxonomy" id="3138240"/>
    <lineage>
        <taxon>Bacteria</taxon>
        <taxon>Bacillati</taxon>
        <taxon>Actinomycetota</taxon>
        <taxon>Actinomycetes</taxon>
        <taxon>Propionibacteriales</taxon>
        <taxon>Propionibacteriaceae</taxon>
        <taxon>Ammonicoccus</taxon>
    </lineage>
</organism>
<evidence type="ECO:0000256" key="2">
    <source>
        <dbReference type="ARBA" id="ARBA00022670"/>
    </source>
</evidence>
<dbReference type="Gene3D" id="3.40.710.10">
    <property type="entry name" value="DD-peptidase/beta-lactamase superfamily"/>
    <property type="match status" value="1"/>
</dbReference>
<proteinExistence type="predicted"/>